<protein>
    <submittedName>
        <fullName evidence="1">Uncharacterized protein</fullName>
    </submittedName>
</protein>
<proteinExistence type="predicted"/>
<reference evidence="2" key="2">
    <citation type="submission" date="2013-04" db="EMBL/GenBank/DDBJ databases">
        <title>Genomic mechanisms accounting for the adaptation to parasitism in nematode-trapping fungi.</title>
        <authorList>
            <person name="Ahren D.G."/>
        </authorList>
    </citation>
    <scope>NUCLEOTIDE SEQUENCE [LARGE SCALE GENOMIC DNA]</scope>
    <source>
        <strain evidence="2">CBS 200.50</strain>
    </source>
</reference>
<dbReference type="EMBL" id="AQGS01000985">
    <property type="protein sequence ID" value="EPS36063.1"/>
    <property type="molecule type" value="Genomic_DNA"/>
</dbReference>
<keyword evidence="2" id="KW-1185">Reference proteome</keyword>
<comment type="caution">
    <text evidence="1">The sequence shown here is derived from an EMBL/GenBank/DDBJ whole genome shotgun (WGS) entry which is preliminary data.</text>
</comment>
<evidence type="ECO:0000313" key="2">
    <source>
        <dbReference type="Proteomes" id="UP000015100"/>
    </source>
</evidence>
<evidence type="ECO:0000313" key="1">
    <source>
        <dbReference type="EMBL" id="EPS36063.1"/>
    </source>
</evidence>
<dbReference type="HOGENOM" id="CLU_285905_0_0_1"/>
<sequence>MAISILDLPNEILLDIVHYLPQSFITSIEPLPPALRGGLSSICRVNKLFNALATPLLYEHIHLDYDALWEGCLILHALVGSNVAVPLQNHSGSKFIREVTIYEKGVDPYRDNYDWAANIHRCIGEFLRQIGDNQLTSLSILTTDYDVYSELFSNQKNLRTLKLNCCFPDRHLDKKIGIDRDSFKRYREYRGLKDWRTWMSQLDPPINQSRNFYSLSFEWVQICMDIITITHLELMPTPVDSLTRAIKLTISSSSGFSADPRGWNVNVSDDLPKRRSQAKHFASTLISCMNSKPSLKELTLSLTDIVRDKDPVSETQDQAQEGRTVFDIIFSNFSPVDVALEKLTLNSFDEENFTAFPSRFLVNVTELNIHPYRQYERYMDDFIANLPCSLRKLHVTVITDKNVSRRALLRHRDTLEVLCLANLLYIHPSAAHIVFSKDDTPRDDAPIDWETLTSDEFPKLRELGAHLAPGVLQEGRVEPLQRPFQGSLYSICLANKQLNQIALPLLYEHVHIEYEALSKHSRILDCLIGRIDVFGLSQKHPGFKFIRDISISDIEFSAETPLLRSNWEKAAQEPIIKFLRQIDENQLHHLLSDDKRSRNNDCYISNLSPQTQLRSLKKTLDRYRLKTLNMRNHKTAVRKFPLNDKFRHDASKQAWLDQIGEDITQAKDLDLLSLQDTEISLYTMIVKRFDLTRKSKTSSTRFLSLVLELDVQSIWCWQQGRYVIQPEKAPFAIHKSAELISEFLCLLASYTDSKFCLRELSLRWIARLNKSDITSIFNLIVSRFSTKRAALQKLTLDTENSSIPFSVFPSQYLSQLTELCLSSSGYGYSTEYMHAIETLPQSLRVLRIESVIGRTYINRRAILRHKETLEVLWLRHGFYNDTSIIRLPSGCVGNEIESSDGENGSENHTNEAYEDDDRQVDWATLISDQFPKLREVAVPLAPELLRAGLVGENFRIVRILNGLDPDYRKPSGLQSYVTEVFHNIFKVRRKPNIKAIAFGSPDERDYFPVVSYMIGADVYFPNPKTRSRRSMVMRCTRMTPRQTRYLLPDVSIIGENERPLGIKDTLENEEPAVLNLAHEYTS</sequence>
<reference evidence="1 2" key="1">
    <citation type="journal article" date="2013" name="PLoS Genet.">
        <title>Genomic mechanisms accounting for the adaptation to parasitism in nematode-trapping fungi.</title>
        <authorList>
            <person name="Meerupati T."/>
            <person name="Andersson K.M."/>
            <person name="Friman E."/>
            <person name="Kumar D."/>
            <person name="Tunlid A."/>
            <person name="Ahren D."/>
        </authorList>
    </citation>
    <scope>NUCLEOTIDE SEQUENCE [LARGE SCALE GENOMIC DNA]</scope>
    <source>
        <strain evidence="1 2">CBS 200.50</strain>
    </source>
</reference>
<dbReference type="OrthoDB" id="5289032at2759"/>
<organism evidence="1 2">
    <name type="scientific">Dactylellina haptotyla (strain CBS 200.50)</name>
    <name type="common">Nematode-trapping fungus</name>
    <name type="synonym">Monacrosporium haptotylum</name>
    <dbReference type="NCBI Taxonomy" id="1284197"/>
    <lineage>
        <taxon>Eukaryota</taxon>
        <taxon>Fungi</taxon>
        <taxon>Dikarya</taxon>
        <taxon>Ascomycota</taxon>
        <taxon>Pezizomycotina</taxon>
        <taxon>Orbiliomycetes</taxon>
        <taxon>Orbiliales</taxon>
        <taxon>Orbiliaceae</taxon>
        <taxon>Dactylellina</taxon>
    </lineage>
</organism>
<gene>
    <name evidence="1" type="ORF">H072_10500</name>
</gene>
<dbReference type="AlphaFoldDB" id="S8BAB7"/>
<dbReference type="Proteomes" id="UP000015100">
    <property type="component" value="Unassembled WGS sequence"/>
</dbReference>
<accession>S8BAB7</accession>
<name>S8BAB7_DACHA</name>